<keyword evidence="1" id="KW-0732">Signal</keyword>
<dbReference type="EMBL" id="JABAIL010000014">
    <property type="protein sequence ID" value="NLR94673.1"/>
    <property type="molecule type" value="Genomic_DNA"/>
</dbReference>
<dbReference type="RefSeq" id="WP_168885382.1">
    <property type="nucleotide sequence ID" value="NZ_JABAIL010000014.1"/>
</dbReference>
<protein>
    <submittedName>
        <fullName evidence="2">SusD/RagB family nutrient-binding outer membrane lipoprotein</fullName>
    </submittedName>
</protein>
<keyword evidence="2" id="KW-0449">Lipoprotein</keyword>
<dbReference type="Pfam" id="PF12771">
    <property type="entry name" value="SusD-like_2"/>
    <property type="match status" value="1"/>
</dbReference>
<dbReference type="PROSITE" id="PS51257">
    <property type="entry name" value="PROKAR_LIPOPROTEIN"/>
    <property type="match status" value="1"/>
</dbReference>
<comment type="caution">
    <text evidence="2">The sequence shown here is derived from an EMBL/GenBank/DDBJ whole genome shotgun (WGS) entry which is preliminary data.</text>
</comment>
<accession>A0A7X8SQZ7</accession>
<reference evidence="2 3" key="1">
    <citation type="submission" date="2020-04" db="EMBL/GenBank/DDBJ databases">
        <title>Flammeovirga sp. SR4, a novel species isolated from seawater.</title>
        <authorList>
            <person name="Wang X."/>
        </authorList>
    </citation>
    <scope>NUCLEOTIDE SEQUENCE [LARGE SCALE GENOMIC DNA]</scope>
    <source>
        <strain evidence="2 3">SR4</strain>
    </source>
</reference>
<dbReference type="AlphaFoldDB" id="A0A7X8SQZ7"/>
<dbReference type="InterPro" id="IPR041662">
    <property type="entry name" value="SusD-like_2"/>
</dbReference>
<organism evidence="2 3">
    <name type="scientific">Flammeovirga agarivorans</name>
    <dbReference type="NCBI Taxonomy" id="2726742"/>
    <lineage>
        <taxon>Bacteria</taxon>
        <taxon>Pseudomonadati</taxon>
        <taxon>Bacteroidota</taxon>
        <taxon>Cytophagia</taxon>
        <taxon>Cytophagales</taxon>
        <taxon>Flammeovirgaceae</taxon>
        <taxon>Flammeovirga</taxon>
    </lineage>
</organism>
<evidence type="ECO:0000256" key="1">
    <source>
        <dbReference type="SAM" id="SignalP"/>
    </source>
</evidence>
<evidence type="ECO:0000313" key="2">
    <source>
        <dbReference type="EMBL" id="NLR94673.1"/>
    </source>
</evidence>
<feature type="chain" id="PRO_5031347926" evidence="1">
    <location>
        <begin position="22"/>
        <end position="481"/>
    </location>
</feature>
<dbReference type="SUPFAM" id="SSF48452">
    <property type="entry name" value="TPR-like"/>
    <property type="match status" value="1"/>
</dbReference>
<sequence length="481" mass="53724">MKTLKYIFLLVLSGISLSCTDEIMDEINKNPNNPANVPSRLIITDALNRSVVSVTNGDYAFYASLFVEHHVGIFNQFYNAEIRNDASMIQSTTYNNAWNSSYTAMRDLKDVIDKCSEGGIEDGNYHTLGVAQVMMAYNLAVLTDACGDVPWTEALRPTEYLRPQLDKQQAIYEDVFTLLDAAIANFDKTTTFDPLGAQDVIYGIQTDPQTYWKKLAYGLKARYTMRLSYIDPGKYTYSDVVSFAGQSFADASEQASYTYNGATSYNPYYLLFQQRDMYGASTSLRDNMNAADPRIAKYFVPHPDNADSLAFAPNGEPTQLQGLYGVSSYFSNSVQPTYLMSFHELKFLEAEAKERMSAGTGRAAAEEAIQAAMVAAAIETADITAYIAAIAGESFDAKYIMKEKYIASFIVESLEAYADMRRLNVMGEGDYITLQNPQPTKFPLRFTYGADDVNNNTFVRDAQGDGRFIYTEQVWWAGGDR</sequence>
<dbReference type="Proteomes" id="UP000585050">
    <property type="component" value="Unassembled WGS sequence"/>
</dbReference>
<dbReference type="Gene3D" id="1.25.40.390">
    <property type="match status" value="1"/>
</dbReference>
<feature type="signal peptide" evidence="1">
    <location>
        <begin position="1"/>
        <end position="21"/>
    </location>
</feature>
<keyword evidence="3" id="KW-1185">Reference proteome</keyword>
<evidence type="ECO:0000313" key="3">
    <source>
        <dbReference type="Proteomes" id="UP000585050"/>
    </source>
</evidence>
<gene>
    <name evidence="2" type="ORF">HGP29_25940</name>
</gene>
<proteinExistence type="predicted"/>
<dbReference type="InterPro" id="IPR011990">
    <property type="entry name" value="TPR-like_helical_dom_sf"/>
</dbReference>
<name>A0A7X8SQZ7_9BACT</name>